<evidence type="ECO:0000313" key="2">
    <source>
        <dbReference type="EMBL" id="KAG9240820.1"/>
    </source>
</evidence>
<accession>A0A9P7YW35</accession>
<name>A0A9P7YW35_9HELO</name>
<dbReference type="Proteomes" id="UP000887226">
    <property type="component" value="Unassembled WGS sequence"/>
</dbReference>
<sequence length="83" mass="9284">MIMDDSSQSVMVMQSGCQVLPQHYCWILMVSLLLSLAPVCLTQYVEGIQQESIAILRQYWFPNSFIEATMLTASTAPLSSIHS</sequence>
<evidence type="ECO:0000256" key="1">
    <source>
        <dbReference type="SAM" id="Phobius"/>
    </source>
</evidence>
<organism evidence="2 3">
    <name type="scientific">Calycina marina</name>
    <dbReference type="NCBI Taxonomy" id="1763456"/>
    <lineage>
        <taxon>Eukaryota</taxon>
        <taxon>Fungi</taxon>
        <taxon>Dikarya</taxon>
        <taxon>Ascomycota</taxon>
        <taxon>Pezizomycotina</taxon>
        <taxon>Leotiomycetes</taxon>
        <taxon>Helotiales</taxon>
        <taxon>Pezizellaceae</taxon>
        <taxon>Calycina</taxon>
    </lineage>
</organism>
<protein>
    <submittedName>
        <fullName evidence="2">Uncharacterized protein</fullName>
    </submittedName>
</protein>
<evidence type="ECO:0000313" key="3">
    <source>
        <dbReference type="Proteomes" id="UP000887226"/>
    </source>
</evidence>
<keyword evidence="3" id="KW-1185">Reference proteome</keyword>
<feature type="transmembrane region" description="Helical" evidence="1">
    <location>
        <begin position="20"/>
        <end position="41"/>
    </location>
</feature>
<proteinExistence type="predicted"/>
<dbReference type="EMBL" id="MU254335">
    <property type="protein sequence ID" value="KAG9240820.1"/>
    <property type="molecule type" value="Genomic_DNA"/>
</dbReference>
<keyword evidence="1" id="KW-1133">Transmembrane helix</keyword>
<reference evidence="2" key="1">
    <citation type="journal article" date="2021" name="IMA Fungus">
        <title>Genomic characterization of three marine fungi, including Emericellopsis atlantica sp. nov. with signatures of a generalist lifestyle and marine biomass degradation.</title>
        <authorList>
            <person name="Hagestad O.C."/>
            <person name="Hou L."/>
            <person name="Andersen J.H."/>
            <person name="Hansen E.H."/>
            <person name="Altermark B."/>
            <person name="Li C."/>
            <person name="Kuhnert E."/>
            <person name="Cox R.J."/>
            <person name="Crous P.W."/>
            <person name="Spatafora J.W."/>
            <person name="Lail K."/>
            <person name="Amirebrahimi M."/>
            <person name="Lipzen A."/>
            <person name="Pangilinan J."/>
            <person name="Andreopoulos W."/>
            <person name="Hayes R.D."/>
            <person name="Ng V."/>
            <person name="Grigoriev I.V."/>
            <person name="Jackson S.A."/>
            <person name="Sutton T.D.S."/>
            <person name="Dobson A.D.W."/>
            <person name="Rama T."/>
        </authorList>
    </citation>
    <scope>NUCLEOTIDE SEQUENCE</scope>
    <source>
        <strain evidence="2">TRa3180A</strain>
    </source>
</reference>
<comment type="caution">
    <text evidence="2">The sequence shown here is derived from an EMBL/GenBank/DDBJ whole genome shotgun (WGS) entry which is preliminary data.</text>
</comment>
<keyword evidence="1" id="KW-0812">Transmembrane</keyword>
<gene>
    <name evidence="2" type="ORF">BJ878DRAFT_523983</name>
</gene>
<dbReference type="AlphaFoldDB" id="A0A9P7YW35"/>
<keyword evidence="1" id="KW-0472">Membrane</keyword>